<evidence type="ECO:0000256" key="1">
    <source>
        <dbReference type="SAM" id="Coils"/>
    </source>
</evidence>
<accession>A0A2A4IY01</accession>
<sequence>MATQRTPPQSGSKLISDSDYSQDANGSTLLKNDEQLSTPIYVNTRKRKERPEEEEYNQTLLSFRADIMKFMEDFGNKQSNNLQYIREEITEIKNEIKAIKLNSEHFTERIDEINNEIENIKSASNTNQTKIKHIEDQIQQLKNMQPVETTPNSPVTHREALMQELKDRCEREKNVILVGIPEKNEKDIKARQNHDCNEVTKLTSTLKSDCPKPIKTVRLGRYIQDKNRPLKVYYNHTEFPKYLLRNKTSLPENIHVYADQTPTQKQYLQSLREELKMRTDDGEDLIIKYIKGIPTIVKNTNNQKN</sequence>
<keyword evidence="1" id="KW-0175">Coiled coil</keyword>
<dbReference type="Gene3D" id="1.10.287.950">
    <property type="entry name" value="Methyl-accepting chemotaxis protein"/>
    <property type="match status" value="1"/>
</dbReference>
<feature type="coiled-coil region" evidence="1">
    <location>
        <begin position="82"/>
        <end position="123"/>
    </location>
</feature>
<feature type="compositionally biased region" description="Polar residues" evidence="2">
    <location>
        <begin position="1"/>
        <end position="41"/>
    </location>
</feature>
<dbReference type="PANTHER" id="PTHR37445:SF3">
    <property type="entry name" value="ZINC FINGER PHD-TYPE DOMAIN-CONTAINING PROTEIN"/>
    <property type="match status" value="1"/>
</dbReference>
<evidence type="ECO:0000256" key="2">
    <source>
        <dbReference type="SAM" id="MobiDB-lite"/>
    </source>
</evidence>
<organism evidence="3">
    <name type="scientific">Heliothis virescens</name>
    <name type="common">Tobacco budworm moth</name>
    <dbReference type="NCBI Taxonomy" id="7102"/>
    <lineage>
        <taxon>Eukaryota</taxon>
        <taxon>Metazoa</taxon>
        <taxon>Ecdysozoa</taxon>
        <taxon>Arthropoda</taxon>
        <taxon>Hexapoda</taxon>
        <taxon>Insecta</taxon>
        <taxon>Pterygota</taxon>
        <taxon>Neoptera</taxon>
        <taxon>Endopterygota</taxon>
        <taxon>Lepidoptera</taxon>
        <taxon>Glossata</taxon>
        <taxon>Ditrysia</taxon>
        <taxon>Noctuoidea</taxon>
        <taxon>Noctuidae</taxon>
        <taxon>Heliothinae</taxon>
        <taxon>Heliothis</taxon>
    </lineage>
</organism>
<dbReference type="EMBL" id="NWSH01005753">
    <property type="protein sequence ID" value="PCG63973.1"/>
    <property type="molecule type" value="Genomic_DNA"/>
</dbReference>
<name>A0A2A4IY01_HELVI</name>
<evidence type="ECO:0000313" key="3">
    <source>
        <dbReference type="EMBL" id="PCG63973.1"/>
    </source>
</evidence>
<feature type="region of interest" description="Disordered" evidence="2">
    <location>
        <begin position="1"/>
        <end position="55"/>
    </location>
</feature>
<protein>
    <submittedName>
        <fullName evidence="3">Uncharacterized protein</fullName>
    </submittedName>
</protein>
<gene>
    <name evidence="3" type="ORF">B5V51_11446</name>
</gene>
<comment type="caution">
    <text evidence="3">The sequence shown here is derived from an EMBL/GenBank/DDBJ whole genome shotgun (WGS) entry which is preliminary data.</text>
</comment>
<proteinExistence type="predicted"/>
<dbReference type="AlphaFoldDB" id="A0A2A4IY01"/>
<reference evidence="3" key="1">
    <citation type="submission" date="2017-09" db="EMBL/GenBank/DDBJ databases">
        <title>Contemporary evolution of a Lepidopteran species, Heliothis virescens, in response to modern agricultural practices.</title>
        <authorList>
            <person name="Fritz M.L."/>
            <person name="Deyonke A.M."/>
            <person name="Papanicolaou A."/>
            <person name="Micinski S."/>
            <person name="Westbrook J."/>
            <person name="Gould F."/>
        </authorList>
    </citation>
    <scope>NUCLEOTIDE SEQUENCE [LARGE SCALE GENOMIC DNA]</scope>
    <source>
        <strain evidence="3">HvINT-</strain>
        <tissue evidence="3">Whole body</tissue>
    </source>
</reference>
<dbReference type="PANTHER" id="PTHR37445">
    <property type="entry name" value="PROTEIN CBG24663"/>
    <property type="match status" value="1"/>
</dbReference>